<sequence length="106" mass="12703">ILILSMTSMMPTQCRGSLVRPNKKSHSHTKVVEDRIHRPRNEGVNHGSIQLQRRWSNLAGDFEKIKEWESHDKEEIESFWMMRNNFKREKNLPGFFIRQVFDILDH</sequence>
<dbReference type="EMBL" id="RXGB01002859">
    <property type="protein sequence ID" value="TMW93714.1"/>
    <property type="molecule type" value="Genomic_DNA"/>
</dbReference>
<dbReference type="AlphaFoldDB" id="A0A6N2BHF7"/>
<evidence type="ECO:0000313" key="2">
    <source>
        <dbReference type="EMBL" id="TMW93714.1"/>
    </source>
</evidence>
<dbReference type="PANTHER" id="PTHR47211">
    <property type="entry name" value="TRIHELIX TRANSCRIPTION FACTOR ASR3"/>
    <property type="match status" value="1"/>
</dbReference>
<protein>
    <submittedName>
        <fullName evidence="2">Uncharacterized protein</fullName>
    </submittedName>
</protein>
<name>A0A6N2BHF7_SOLCI</name>
<feature type="non-terminal residue" evidence="2">
    <location>
        <position position="106"/>
    </location>
</feature>
<accession>A0A6N2BHF7</accession>
<reference evidence="2" key="1">
    <citation type="submission" date="2019-05" db="EMBL/GenBank/DDBJ databases">
        <title>The de novo reference genome and transcriptome assemblies of the wild tomato species Solanum chilense.</title>
        <authorList>
            <person name="Stam R."/>
            <person name="Nosenko T."/>
            <person name="Hoerger A.C."/>
            <person name="Stephan W."/>
            <person name="Seidel M.A."/>
            <person name="Kuhn J.M.M."/>
            <person name="Haberer G."/>
            <person name="Tellier A."/>
        </authorList>
    </citation>
    <scope>NUCLEOTIDE SEQUENCE</scope>
    <source>
        <tissue evidence="2">Mature leaves</tissue>
    </source>
</reference>
<feature type="compositionally biased region" description="Basic and acidic residues" evidence="1">
    <location>
        <begin position="30"/>
        <end position="43"/>
    </location>
</feature>
<feature type="non-terminal residue" evidence="2">
    <location>
        <position position="1"/>
    </location>
</feature>
<dbReference type="PANTHER" id="PTHR47211:SF6">
    <property type="entry name" value="MYB_SANT-LIKE DNA-BINDING DOMAIN-CONTAINING PROTEIN"/>
    <property type="match status" value="1"/>
</dbReference>
<gene>
    <name evidence="2" type="ORF">EJD97_011254</name>
</gene>
<comment type="caution">
    <text evidence="2">The sequence shown here is derived from an EMBL/GenBank/DDBJ whole genome shotgun (WGS) entry which is preliminary data.</text>
</comment>
<proteinExistence type="predicted"/>
<evidence type="ECO:0000256" key="1">
    <source>
        <dbReference type="SAM" id="MobiDB-lite"/>
    </source>
</evidence>
<feature type="region of interest" description="Disordered" evidence="1">
    <location>
        <begin position="14"/>
        <end position="47"/>
    </location>
</feature>
<organism evidence="2">
    <name type="scientific">Solanum chilense</name>
    <name type="common">Tomato</name>
    <name type="synonym">Lycopersicon chilense</name>
    <dbReference type="NCBI Taxonomy" id="4083"/>
    <lineage>
        <taxon>Eukaryota</taxon>
        <taxon>Viridiplantae</taxon>
        <taxon>Streptophyta</taxon>
        <taxon>Embryophyta</taxon>
        <taxon>Tracheophyta</taxon>
        <taxon>Spermatophyta</taxon>
        <taxon>Magnoliopsida</taxon>
        <taxon>eudicotyledons</taxon>
        <taxon>Gunneridae</taxon>
        <taxon>Pentapetalae</taxon>
        <taxon>asterids</taxon>
        <taxon>lamiids</taxon>
        <taxon>Solanales</taxon>
        <taxon>Solanaceae</taxon>
        <taxon>Solanoideae</taxon>
        <taxon>Solaneae</taxon>
        <taxon>Solanum</taxon>
        <taxon>Solanum subgen. Lycopersicon</taxon>
    </lineage>
</organism>